<dbReference type="PRINTS" id="PR00413">
    <property type="entry name" value="HADHALOGNASE"/>
</dbReference>
<dbReference type="InterPro" id="IPR041492">
    <property type="entry name" value="HAD_2"/>
</dbReference>
<dbReference type="Proteomes" id="UP000230214">
    <property type="component" value="Unassembled WGS sequence"/>
</dbReference>
<dbReference type="InterPro" id="IPR006549">
    <property type="entry name" value="HAD-SF_hydro_IIIA"/>
</dbReference>
<dbReference type="SUPFAM" id="SSF56784">
    <property type="entry name" value="HAD-like"/>
    <property type="match status" value="1"/>
</dbReference>
<dbReference type="NCBIfam" id="TIGR01509">
    <property type="entry name" value="HAD-SF-IA-v3"/>
    <property type="match status" value="1"/>
</dbReference>
<dbReference type="SFLD" id="SFLDS00003">
    <property type="entry name" value="Haloacid_Dehalogenase"/>
    <property type="match status" value="1"/>
</dbReference>
<name>A0A2H0R9J5_UNCKA</name>
<dbReference type="PANTHER" id="PTHR43434">
    <property type="entry name" value="PHOSPHOGLYCOLATE PHOSPHATASE"/>
    <property type="match status" value="1"/>
</dbReference>
<dbReference type="InterPro" id="IPR050155">
    <property type="entry name" value="HAD-like_hydrolase_sf"/>
</dbReference>
<protein>
    <recommendedName>
        <fullName evidence="3">HAD family hydrolase</fullName>
    </recommendedName>
</protein>
<dbReference type="EMBL" id="PCXU01000035">
    <property type="protein sequence ID" value="PIR43202.1"/>
    <property type="molecule type" value="Genomic_DNA"/>
</dbReference>
<organism evidence="1 2">
    <name type="scientific">candidate division WWE3 bacterium CG10_big_fil_rev_8_21_14_0_10_32_10</name>
    <dbReference type="NCBI Taxonomy" id="1975090"/>
    <lineage>
        <taxon>Bacteria</taxon>
        <taxon>Katanobacteria</taxon>
    </lineage>
</organism>
<dbReference type="NCBIfam" id="TIGR01662">
    <property type="entry name" value="HAD-SF-IIIA"/>
    <property type="match status" value="1"/>
</dbReference>
<evidence type="ECO:0008006" key="3">
    <source>
        <dbReference type="Google" id="ProtNLM"/>
    </source>
</evidence>
<sequence>MNKYNYILLDWDGCLVNTLEYWINTNGELLRSYNYILTKKELSDLILSNKYKNKEVLKIITSKGYFNKALNIFLEYNKNTKFDENVKKTLKNLKDKNCKIAIVSNSPIKTAIDPVLKKESIESLFDVKIGRDDINYIKPNPEMINKAIKILHAKKEEVIIIGDTYSDIEAGKNAKITTVAYYPNRNEKYHSSKEVKSWKADFVIKKFKDILEIIS</sequence>
<accession>A0A2H0R9J5</accession>
<dbReference type="InterPro" id="IPR023214">
    <property type="entry name" value="HAD_sf"/>
</dbReference>
<dbReference type="InterPro" id="IPR006439">
    <property type="entry name" value="HAD-SF_hydro_IA"/>
</dbReference>
<dbReference type="Gene3D" id="3.40.50.1000">
    <property type="entry name" value="HAD superfamily/HAD-like"/>
    <property type="match status" value="1"/>
</dbReference>
<reference evidence="1 2" key="1">
    <citation type="submission" date="2017-09" db="EMBL/GenBank/DDBJ databases">
        <title>Depth-based differentiation of microbial function through sediment-hosted aquifers and enrichment of novel symbionts in the deep terrestrial subsurface.</title>
        <authorList>
            <person name="Probst A.J."/>
            <person name="Ladd B."/>
            <person name="Jarett J.K."/>
            <person name="Geller-Mcgrath D.E."/>
            <person name="Sieber C.M."/>
            <person name="Emerson J.B."/>
            <person name="Anantharaman K."/>
            <person name="Thomas B.C."/>
            <person name="Malmstrom R."/>
            <person name="Stieglmeier M."/>
            <person name="Klingl A."/>
            <person name="Woyke T."/>
            <person name="Ryan C.M."/>
            <person name="Banfield J.F."/>
        </authorList>
    </citation>
    <scope>NUCLEOTIDE SEQUENCE [LARGE SCALE GENOMIC DNA]</scope>
    <source>
        <strain evidence="1">CG10_big_fil_rev_8_21_14_0_10_32_10</strain>
    </source>
</reference>
<evidence type="ECO:0000313" key="1">
    <source>
        <dbReference type="EMBL" id="PIR43202.1"/>
    </source>
</evidence>
<dbReference type="SFLD" id="SFLDG01129">
    <property type="entry name" value="C1.5:_HAD__Beta-PGM__Phosphata"/>
    <property type="match status" value="1"/>
</dbReference>
<dbReference type="Pfam" id="PF13419">
    <property type="entry name" value="HAD_2"/>
    <property type="match status" value="1"/>
</dbReference>
<dbReference type="InterPro" id="IPR036412">
    <property type="entry name" value="HAD-like_sf"/>
</dbReference>
<evidence type="ECO:0000313" key="2">
    <source>
        <dbReference type="Proteomes" id="UP000230214"/>
    </source>
</evidence>
<dbReference type="NCBIfam" id="TIGR01549">
    <property type="entry name" value="HAD-SF-IA-v1"/>
    <property type="match status" value="1"/>
</dbReference>
<gene>
    <name evidence="1" type="ORF">COV24_04120</name>
</gene>
<dbReference type="GO" id="GO:0005829">
    <property type="term" value="C:cytosol"/>
    <property type="evidence" value="ECO:0007669"/>
    <property type="project" value="TreeGrafter"/>
</dbReference>
<comment type="caution">
    <text evidence="1">The sequence shown here is derived from an EMBL/GenBank/DDBJ whole genome shotgun (WGS) entry which is preliminary data.</text>
</comment>
<dbReference type="GO" id="GO:0006281">
    <property type="term" value="P:DNA repair"/>
    <property type="evidence" value="ECO:0007669"/>
    <property type="project" value="TreeGrafter"/>
</dbReference>
<dbReference type="PANTHER" id="PTHR43434:SF1">
    <property type="entry name" value="PHOSPHOGLYCOLATE PHOSPHATASE"/>
    <property type="match status" value="1"/>
</dbReference>
<dbReference type="GO" id="GO:0008967">
    <property type="term" value="F:phosphoglycolate phosphatase activity"/>
    <property type="evidence" value="ECO:0007669"/>
    <property type="project" value="TreeGrafter"/>
</dbReference>
<proteinExistence type="predicted"/>
<dbReference type="AlphaFoldDB" id="A0A2H0R9J5"/>